<name>A0A397W1W9_9GLOM</name>
<keyword evidence="2" id="KW-1185">Reference proteome</keyword>
<accession>A0A397W1W9</accession>
<organism evidence="1 2">
    <name type="scientific">Gigaspora rosea</name>
    <dbReference type="NCBI Taxonomy" id="44941"/>
    <lineage>
        <taxon>Eukaryota</taxon>
        <taxon>Fungi</taxon>
        <taxon>Fungi incertae sedis</taxon>
        <taxon>Mucoromycota</taxon>
        <taxon>Glomeromycotina</taxon>
        <taxon>Glomeromycetes</taxon>
        <taxon>Diversisporales</taxon>
        <taxon>Gigasporaceae</taxon>
        <taxon>Gigaspora</taxon>
    </lineage>
</organism>
<reference evidence="1 2" key="1">
    <citation type="submission" date="2018-06" db="EMBL/GenBank/DDBJ databases">
        <title>Comparative genomics reveals the genomic features of Rhizophagus irregularis, R. cerebriforme, R. diaphanum and Gigaspora rosea, and their symbiotic lifestyle signature.</title>
        <authorList>
            <person name="Morin E."/>
            <person name="San Clemente H."/>
            <person name="Chen E.C.H."/>
            <person name="De La Providencia I."/>
            <person name="Hainaut M."/>
            <person name="Kuo A."/>
            <person name="Kohler A."/>
            <person name="Murat C."/>
            <person name="Tang N."/>
            <person name="Roy S."/>
            <person name="Loubradou J."/>
            <person name="Henrissat B."/>
            <person name="Grigoriev I.V."/>
            <person name="Corradi N."/>
            <person name="Roux C."/>
            <person name="Martin F.M."/>
        </authorList>
    </citation>
    <scope>NUCLEOTIDE SEQUENCE [LARGE SCALE GENOMIC DNA]</scope>
    <source>
        <strain evidence="1 2">DAOM 194757</strain>
    </source>
</reference>
<proteinExistence type="predicted"/>
<dbReference type="OrthoDB" id="2422747at2759"/>
<dbReference type="EMBL" id="QKWP01000104">
    <property type="protein sequence ID" value="RIB27269.1"/>
    <property type="molecule type" value="Genomic_DNA"/>
</dbReference>
<sequence>MNITEIYHKTQIASESINIKEQGRLLRIEHEKLVIQKNKNNVLKKEKMAHYNIGHLDNLDIWTFGQYPICPNDLIGHYDLLDNI</sequence>
<evidence type="ECO:0000313" key="2">
    <source>
        <dbReference type="Proteomes" id="UP000266673"/>
    </source>
</evidence>
<comment type="caution">
    <text evidence="1">The sequence shown here is derived from an EMBL/GenBank/DDBJ whole genome shotgun (WGS) entry which is preliminary data.</text>
</comment>
<protein>
    <submittedName>
        <fullName evidence="1">Uncharacterized protein</fullName>
    </submittedName>
</protein>
<dbReference type="AlphaFoldDB" id="A0A397W1W9"/>
<gene>
    <name evidence="1" type="ORF">C2G38_2160965</name>
</gene>
<dbReference type="Proteomes" id="UP000266673">
    <property type="component" value="Unassembled WGS sequence"/>
</dbReference>
<evidence type="ECO:0000313" key="1">
    <source>
        <dbReference type="EMBL" id="RIB27269.1"/>
    </source>
</evidence>